<accession>A0A5C3MW23</accession>
<name>A0A5C3MW23_9AGAM</name>
<feature type="compositionally biased region" description="Pro residues" evidence="1">
    <location>
        <begin position="35"/>
        <end position="46"/>
    </location>
</feature>
<dbReference type="EMBL" id="ML213517">
    <property type="protein sequence ID" value="TFK49062.1"/>
    <property type="molecule type" value="Genomic_DNA"/>
</dbReference>
<feature type="compositionally biased region" description="Polar residues" evidence="1">
    <location>
        <begin position="1"/>
        <end position="17"/>
    </location>
</feature>
<keyword evidence="3" id="KW-1185">Reference proteome</keyword>
<dbReference type="AlphaFoldDB" id="A0A5C3MW23"/>
<evidence type="ECO:0000256" key="1">
    <source>
        <dbReference type="SAM" id="MobiDB-lite"/>
    </source>
</evidence>
<sequence>MSCRNSSPNPERSQVMFSSPRPSPTPCDERRSHLSPPPSNQGPPTGPAYSQQRTISEIVEERFPPFDHRSAIVDPFEEEAKRDAQFREKLNKMLLNLMIEVHAWSTARPVSETNQNLETLEKEINTIMALENEQGMSPPPSLTFVGRPSFRSLAINPSSCGFVYACDFTDVLYFLFFLSQKRTLGNVSGSSSIGSRWLWLL</sequence>
<dbReference type="Proteomes" id="UP000305948">
    <property type="component" value="Unassembled WGS sequence"/>
</dbReference>
<gene>
    <name evidence="2" type="ORF">OE88DRAFT_1663431</name>
</gene>
<feature type="region of interest" description="Disordered" evidence="1">
    <location>
        <begin position="1"/>
        <end position="52"/>
    </location>
</feature>
<evidence type="ECO:0000313" key="3">
    <source>
        <dbReference type="Proteomes" id="UP000305948"/>
    </source>
</evidence>
<evidence type="ECO:0000313" key="2">
    <source>
        <dbReference type="EMBL" id="TFK49062.1"/>
    </source>
</evidence>
<reference evidence="2 3" key="1">
    <citation type="journal article" date="2019" name="Nat. Ecol. Evol.">
        <title>Megaphylogeny resolves global patterns of mushroom evolution.</title>
        <authorList>
            <person name="Varga T."/>
            <person name="Krizsan K."/>
            <person name="Foldi C."/>
            <person name="Dima B."/>
            <person name="Sanchez-Garcia M."/>
            <person name="Sanchez-Ramirez S."/>
            <person name="Szollosi G.J."/>
            <person name="Szarkandi J.G."/>
            <person name="Papp V."/>
            <person name="Albert L."/>
            <person name="Andreopoulos W."/>
            <person name="Angelini C."/>
            <person name="Antonin V."/>
            <person name="Barry K.W."/>
            <person name="Bougher N.L."/>
            <person name="Buchanan P."/>
            <person name="Buyck B."/>
            <person name="Bense V."/>
            <person name="Catcheside P."/>
            <person name="Chovatia M."/>
            <person name="Cooper J."/>
            <person name="Damon W."/>
            <person name="Desjardin D."/>
            <person name="Finy P."/>
            <person name="Geml J."/>
            <person name="Haridas S."/>
            <person name="Hughes K."/>
            <person name="Justo A."/>
            <person name="Karasinski D."/>
            <person name="Kautmanova I."/>
            <person name="Kiss B."/>
            <person name="Kocsube S."/>
            <person name="Kotiranta H."/>
            <person name="LaButti K.M."/>
            <person name="Lechner B.E."/>
            <person name="Liimatainen K."/>
            <person name="Lipzen A."/>
            <person name="Lukacs Z."/>
            <person name="Mihaltcheva S."/>
            <person name="Morgado L.N."/>
            <person name="Niskanen T."/>
            <person name="Noordeloos M.E."/>
            <person name="Ohm R.A."/>
            <person name="Ortiz-Santana B."/>
            <person name="Ovrebo C."/>
            <person name="Racz N."/>
            <person name="Riley R."/>
            <person name="Savchenko A."/>
            <person name="Shiryaev A."/>
            <person name="Soop K."/>
            <person name="Spirin V."/>
            <person name="Szebenyi C."/>
            <person name="Tomsovsky M."/>
            <person name="Tulloss R.E."/>
            <person name="Uehling J."/>
            <person name="Grigoriev I.V."/>
            <person name="Vagvolgyi C."/>
            <person name="Papp T."/>
            <person name="Martin F.M."/>
            <person name="Miettinen O."/>
            <person name="Hibbett D.S."/>
            <person name="Nagy L.G."/>
        </authorList>
    </citation>
    <scope>NUCLEOTIDE SEQUENCE [LARGE SCALE GENOMIC DNA]</scope>
    <source>
        <strain evidence="2 3">OMC1185</strain>
    </source>
</reference>
<dbReference type="OrthoDB" id="3224400at2759"/>
<organism evidence="2 3">
    <name type="scientific">Heliocybe sulcata</name>
    <dbReference type="NCBI Taxonomy" id="5364"/>
    <lineage>
        <taxon>Eukaryota</taxon>
        <taxon>Fungi</taxon>
        <taxon>Dikarya</taxon>
        <taxon>Basidiomycota</taxon>
        <taxon>Agaricomycotina</taxon>
        <taxon>Agaricomycetes</taxon>
        <taxon>Gloeophyllales</taxon>
        <taxon>Gloeophyllaceae</taxon>
        <taxon>Heliocybe</taxon>
    </lineage>
</organism>
<proteinExistence type="predicted"/>
<protein>
    <submittedName>
        <fullName evidence="2">Uncharacterized protein</fullName>
    </submittedName>
</protein>